<name>A0ABU3R3L6_9GAMM</name>
<dbReference type="PROSITE" id="PS51257">
    <property type="entry name" value="PROKAR_LIPOPROTEIN"/>
    <property type="match status" value="1"/>
</dbReference>
<evidence type="ECO:0008006" key="3">
    <source>
        <dbReference type="Google" id="ProtNLM"/>
    </source>
</evidence>
<proteinExistence type="predicted"/>
<evidence type="ECO:0000313" key="1">
    <source>
        <dbReference type="EMBL" id="MDU0114243.1"/>
    </source>
</evidence>
<gene>
    <name evidence="1" type="ORF">RT723_14840</name>
</gene>
<comment type="caution">
    <text evidence="1">The sequence shown here is derived from an EMBL/GenBank/DDBJ whole genome shotgun (WGS) entry which is preliminary data.</text>
</comment>
<sequence>MKLIQSICLVISLTSVISCNSDSFVDGDFYYGRISYQCGPTDQLVLEVIMTDRKILQCDTQLAEAHLTSNLEGMNMDAFVPSLRLYPHNYGNISQVTRCDEIGDCVQNGQMSLEIEQVLFNNIEGTYQIETIEETTKGRFSLLMCKDSIEYYLCG</sequence>
<evidence type="ECO:0000313" key="2">
    <source>
        <dbReference type="Proteomes" id="UP001257914"/>
    </source>
</evidence>
<organism evidence="1 2">
    <name type="scientific">Psychrosphaera aquimarina</name>
    <dbReference type="NCBI Taxonomy" id="2044854"/>
    <lineage>
        <taxon>Bacteria</taxon>
        <taxon>Pseudomonadati</taxon>
        <taxon>Pseudomonadota</taxon>
        <taxon>Gammaproteobacteria</taxon>
        <taxon>Alteromonadales</taxon>
        <taxon>Pseudoalteromonadaceae</taxon>
        <taxon>Psychrosphaera</taxon>
    </lineage>
</organism>
<dbReference type="EMBL" id="JAWCUA010000010">
    <property type="protein sequence ID" value="MDU0114243.1"/>
    <property type="molecule type" value="Genomic_DNA"/>
</dbReference>
<dbReference type="Proteomes" id="UP001257914">
    <property type="component" value="Unassembled WGS sequence"/>
</dbReference>
<keyword evidence="2" id="KW-1185">Reference proteome</keyword>
<accession>A0ABU3R3L6</accession>
<dbReference type="RefSeq" id="WP_315947865.1">
    <property type="nucleotide sequence ID" value="NZ_JAWCUA010000010.1"/>
</dbReference>
<protein>
    <recommendedName>
        <fullName evidence="3">Lipoprotein</fullName>
    </recommendedName>
</protein>
<reference evidence="1 2" key="1">
    <citation type="submission" date="2023-10" db="EMBL/GenBank/DDBJ databases">
        <title>Psychrosphaera aquimaarina strain SW33 isolated from seawater.</title>
        <authorList>
            <person name="Bayburt H."/>
            <person name="Kim J.M."/>
            <person name="Choi B.J."/>
            <person name="Jeon C.O."/>
        </authorList>
    </citation>
    <scope>NUCLEOTIDE SEQUENCE [LARGE SCALE GENOMIC DNA]</scope>
    <source>
        <strain evidence="1 2">KCTC 52743</strain>
    </source>
</reference>